<evidence type="ECO:0000313" key="2">
    <source>
        <dbReference type="EMBL" id="CAB9502347.1"/>
    </source>
</evidence>
<evidence type="ECO:0000313" key="3">
    <source>
        <dbReference type="Proteomes" id="UP001153069"/>
    </source>
</evidence>
<name>A0A9N8H788_9STRA</name>
<protein>
    <submittedName>
        <fullName evidence="2">Uncharacterized protein</fullName>
    </submittedName>
</protein>
<keyword evidence="1" id="KW-0732">Signal</keyword>
<comment type="caution">
    <text evidence="2">The sequence shown here is derived from an EMBL/GenBank/DDBJ whole genome shotgun (WGS) entry which is preliminary data.</text>
</comment>
<organism evidence="2 3">
    <name type="scientific">Seminavis robusta</name>
    <dbReference type="NCBI Taxonomy" id="568900"/>
    <lineage>
        <taxon>Eukaryota</taxon>
        <taxon>Sar</taxon>
        <taxon>Stramenopiles</taxon>
        <taxon>Ochrophyta</taxon>
        <taxon>Bacillariophyta</taxon>
        <taxon>Bacillariophyceae</taxon>
        <taxon>Bacillariophycidae</taxon>
        <taxon>Naviculales</taxon>
        <taxon>Naviculaceae</taxon>
        <taxon>Seminavis</taxon>
    </lineage>
</organism>
<sequence length="397" mass="43610">MLLAPSAKRLSCLAVCFWSLVAFQEAKTAEGCSVIEPGRIGTFIVEESIRTTSDPSLLAALLGTYNQTEEDFFETQDPVSVQNITIDTITGNVFLGLPQDLDVNEPLESTQPTRNYTFESSEDGFSAVLSGPDLVEPLALDFANPLEQGGRLENVFLYSDNLERGYYFYNSRGEPAETLPSGEPIPSLSSGGPSDTEPVVAIVDLSNPDDVSYTTFEYTGRPNYFNGPAHNHWDQLQVVELRENGADCFLSAYFYYNETAVRLVGYRQFTRASFGLTAVSFADDGTFAYNVKNVMPTRPTSMRSQTPESYKIEKVNIATGETSELELNHVLDPMDVSALIATATGETTEPDLNQMKDPVDVSTLSLQDTTSSSSSAWSNGSLWMLLVAPFLWNVVTR</sequence>
<feature type="signal peptide" evidence="1">
    <location>
        <begin position="1"/>
        <end position="28"/>
    </location>
</feature>
<feature type="chain" id="PRO_5040139780" evidence="1">
    <location>
        <begin position="29"/>
        <end position="397"/>
    </location>
</feature>
<accession>A0A9N8H788</accession>
<evidence type="ECO:0000256" key="1">
    <source>
        <dbReference type="SAM" id="SignalP"/>
    </source>
</evidence>
<gene>
    <name evidence="2" type="ORF">SEMRO_134_G063320.1</name>
</gene>
<dbReference type="Proteomes" id="UP001153069">
    <property type="component" value="Unassembled WGS sequence"/>
</dbReference>
<reference evidence="2" key="1">
    <citation type="submission" date="2020-06" db="EMBL/GenBank/DDBJ databases">
        <authorList>
            <consortium name="Plant Systems Biology data submission"/>
        </authorList>
    </citation>
    <scope>NUCLEOTIDE SEQUENCE</scope>
    <source>
        <strain evidence="2">D6</strain>
    </source>
</reference>
<dbReference type="EMBL" id="CAICTM010000133">
    <property type="protein sequence ID" value="CAB9502347.1"/>
    <property type="molecule type" value="Genomic_DNA"/>
</dbReference>
<keyword evidence="3" id="KW-1185">Reference proteome</keyword>
<dbReference type="AlphaFoldDB" id="A0A9N8H788"/>
<proteinExistence type="predicted"/>